<dbReference type="RefSeq" id="WP_129914334.1">
    <property type="nucleotide sequence ID" value="NZ_RYUY01000004.1"/>
</dbReference>
<sequence length="271" mass="30667">MSSCAICEATNGNGLAVCQTCATEFTDRLSWLDRIGLPALQAVAYRQVNLDRSSTRVARTTADSQPPINETALDLYREVEQWLQHLGGRIGLTPIGWDRDGQPVSVHDWAWLIPHLIGWSGRVWKLPDIADWARQLTRLYERVSAMSEPRTERRLIGVCPTCLPETRTPILADPDTQYAVCPACGTFLTLRDVRAAYLTSAGVLHITRTQSGAAKWVQRNLGVRIHPRDLKNARQQGKIHPRHIEGRYWEWDLTDLLAVANRKQAREEENQ</sequence>
<dbReference type="Proteomes" id="UP000293208">
    <property type="component" value="Unassembled WGS sequence"/>
</dbReference>
<comment type="caution">
    <text evidence="1">The sequence shown here is derived from an EMBL/GenBank/DDBJ whole genome shotgun (WGS) entry which is preliminary data.</text>
</comment>
<proteinExistence type="predicted"/>
<name>A0A4Q5AXK2_9BIFI</name>
<dbReference type="EMBL" id="RYUY01000004">
    <property type="protein sequence ID" value="RYQ39366.1"/>
    <property type="molecule type" value="Genomic_DNA"/>
</dbReference>
<protein>
    <recommendedName>
        <fullName evidence="3">PhnA protein</fullName>
    </recommendedName>
</protein>
<accession>A0A4Q5AXK2</accession>
<reference evidence="1 2" key="1">
    <citation type="submission" date="2018-12" db="EMBL/GenBank/DDBJ databases">
        <title>Unveiling genomic diversity among members of the Bifidobacterium pseudolongum species, a widely distributed gut commensal of the animal kingdom.</title>
        <authorList>
            <person name="Lugli G.A."/>
            <person name="Duranti S."/>
            <person name="Albert K."/>
            <person name="Mancabelli L."/>
            <person name="Napoli S."/>
            <person name="Viappiani A."/>
            <person name="Anzalone R."/>
            <person name="Longhi G."/>
            <person name="Milani C."/>
            <person name="Turroni F."/>
            <person name="Alessandri G."/>
            <person name="Sela D.A."/>
            <person name="Van Sinderen D."/>
            <person name="Ventura M."/>
        </authorList>
    </citation>
    <scope>NUCLEOTIDE SEQUENCE [LARGE SCALE GENOMIC DNA]</scope>
    <source>
        <strain evidence="1 2">2001B</strain>
    </source>
</reference>
<evidence type="ECO:0008006" key="3">
    <source>
        <dbReference type="Google" id="ProtNLM"/>
    </source>
</evidence>
<gene>
    <name evidence="1" type="ORF">PG2001B_1107</name>
</gene>
<dbReference type="AlphaFoldDB" id="A0A4Q5AXK2"/>
<organism evidence="1 2">
    <name type="scientific">Bifidobacterium pseudolongum subsp. globosum</name>
    <dbReference type="NCBI Taxonomy" id="1690"/>
    <lineage>
        <taxon>Bacteria</taxon>
        <taxon>Bacillati</taxon>
        <taxon>Actinomycetota</taxon>
        <taxon>Actinomycetes</taxon>
        <taxon>Bifidobacteriales</taxon>
        <taxon>Bifidobacteriaceae</taxon>
        <taxon>Bifidobacterium</taxon>
    </lineage>
</organism>
<evidence type="ECO:0000313" key="2">
    <source>
        <dbReference type="Proteomes" id="UP000293208"/>
    </source>
</evidence>
<evidence type="ECO:0000313" key="1">
    <source>
        <dbReference type="EMBL" id="RYQ39366.1"/>
    </source>
</evidence>